<dbReference type="InterPro" id="IPR036873">
    <property type="entry name" value="Rhodanese-like_dom_sf"/>
</dbReference>
<evidence type="ECO:0000313" key="3">
    <source>
        <dbReference type="Proteomes" id="UP001437256"/>
    </source>
</evidence>
<dbReference type="SMART" id="SM00450">
    <property type="entry name" value="RHOD"/>
    <property type="match status" value="1"/>
</dbReference>
<feature type="domain" description="Rhodanese" evidence="1">
    <location>
        <begin position="75"/>
        <end position="172"/>
    </location>
</feature>
<dbReference type="SUPFAM" id="SSF52821">
    <property type="entry name" value="Rhodanese/Cell cycle control phosphatase"/>
    <property type="match status" value="1"/>
</dbReference>
<dbReference type="EMBL" id="JBBXMP010000016">
    <property type="protein sequence ID" value="KAL0068870.1"/>
    <property type="molecule type" value="Genomic_DNA"/>
</dbReference>
<reference evidence="2 3" key="1">
    <citation type="submission" date="2024-05" db="EMBL/GenBank/DDBJ databases">
        <title>A draft genome resource for the thread blight pathogen Marasmius tenuissimus strain MS-2.</title>
        <authorList>
            <person name="Yulfo-Soto G.E."/>
            <person name="Baruah I.K."/>
            <person name="Amoako-Attah I."/>
            <person name="Bukari Y."/>
            <person name="Meinhardt L.W."/>
            <person name="Bailey B.A."/>
            <person name="Cohen S.P."/>
        </authorList>
    </citation>
    <scope>NUCLEOTIDE SEQUENCE [LARGE SCALE GENOMIC DNA]</scope>
    <source>
        <strain evidence="2 3">MS-2</strain>
    </source>
</reference>
<protein>
    <submittedName>
        <fullName evidence="2">Thiosulfate sulfurtransferase rdl2, mitochondrial</fullName>
    </submittedName>
</protein>
<evidence type="ECO:0000313" key="2">
    <source>
        <dbReference type="EMBL" id="KAL0068870.1"/>
    </source>
</evidence>
<dbReference type="PANTHER" id="PTHR44086">
    <property type="entry name" value="THIOSULFATE SULFURTRANSFERASE RDL2, MITOCHONDRIAL-RELATED"/>
    <property type="match status" value="1"/>
</dbReference>
<dbReference type="PROSITE" id="PS50206">
    <property type="entry name" value="RHODANESE_3"/>
    <property type="match status" value="1"/>
</dbReference>
<dbReference type="CDD" id="cd01519">
    <property type="entry name" value="RHOD_HSP67B2"/>
    <property type="match status" value="1"/>
</dbReference>
<dbReference type="InterPro" id="IPR001763">
    <property type="entry name" value="Rhodanese-like_dom"/>
</dbReference>
<proteinExistence type="predicted"/>
<accession>A0ABR3A5T6</accession>
<evidence type="ECO:0000259" key="1">
    <source>
        <dbReference type="PROSITE" id="PS50206"/>
    </source>
</evidence>
<gene>
    <name evidence="2" type="primary">RDL2</name>
    <name evidence="2" type="ORF">AAF712_004201</name>
</gene>
<keyword evidence="3" id="KW-1185">Reference proteome</keyword>
<dbReference type="Proteomes" id="UP001437256">
    <property type="component" value="Unassembled WGS sequence"/>
</dbReference>
<dbReference type="Pfam" id="PF00581">
    <property type="entry name" value="Rhodanese"/>
    <property type="match status" value="1"/>
</dbReference>
<dbReference type="Gene3D" id="3.40.250.10">
    <property type="entry name" value="Rhodanese-like domain"/>
    <property type="match status" value="1"/>
</dbReference>
<comment type="caution">
    <text evidence="2">The sequence shown here is derived from an EMBL/GenBank/DDBJ whole genome shotgun (WGS) entry which is preliminary data.</text>
</comment>
<sequence length="174" mass="19561">MLRNSLFRIARPSAISATRSTRIVRSPVVAQAVRWKTTQPPASDASKSKKAQDSHADWDAKIITYDRLKPKTESPSPNAYLIDVREPDEVIQGMIPSAVNLPLSVLPEALNTPAEFFQEKYGFPKPQKIQEVIFYCRSGKRSASASDIAKRNGYSNIYNYEGSWLEWVSKEGKN</sequence>
<dbReference type="PANTHER" id="PTHR44086:SF10">
    <property type="entry name" value="THIOSULFATE SULFURTRANSFERASE_RHODANESE-LIKE DOMAIN-CONTAINING PROTEIN 3"/>
    <property type="match status" value="1"/>
</dbReference>
<organism evidence="2 3">
    <name type="scientific">Marasmius tenuissimus</name>
    <dbReference type="NCBI Taxonomy" id="585030"/>
    <lineage>
        <taxon>Eukaryota</taxon>
        <taxon>Fungi</taxon>
        <taxon>Dikarya</taxon>
        <taxon>Basidiomycota</taxon>
        <taxon>Agaricomycotina</taxon>
        <taxon>Agaricomycetes</taxon>
        <taxon>Agaricomycetidae</taxon>
        <taxon>Agaricales</taxon>
        <taxon>Marasmiineae</taxon>
        <taxon>Marasmiaceae</taxon>
        <taxon>Marasmius</taxon>
    </lineage>
</organism>
<name>A0ABR3A5T6_9AGAR</name>